<dbReference type="KEGG" id="mbr:MONBRDRAFT_3088"/>
<dbReference type="PROSITE" id="PS50055">
    <property type="entry name" value="TYR_PHOSPHATASE_PTP"/>
    <property type="match status" value="1"/>
</dbReference>
<dbReference type="CDD" id="cd00047">
    <property type="entry name" value="PTPc"/>
    <property type="match status" value="1"/>
</dbReference>
<name>A9UXR1_MONBE</name>
<dbReference type="Gene3D" id="3.90.190.10">
    <property type="entry name" value="Protein tyrosine phosphatase superfamily"/>
    <property type="match status" value="1"/>
</dbReference>
<dbReference type="GO" id="GO:0004725">
    <property type="term" value="F:protein tyrosine phosphatase activity"/>
    <property type="evidence" value="ECO:0007669"/>
    <property type="project" value="InterPro"/>
</dbReference>
<dbReference type="PROSITE" id="PS00383">
    <property type="entry name" value="TYR_PHOSPHATASE_1"/>
    <property type="match status" value="1"/>
</dbReference>
<dbReference type="RefSeq" id="XP_001745310.1">
    <property type="nucleotide sequence ID" value="XM_001745258.1"/>
</dbReference>
<dbReference type="AlphaFoldDB" id="A9UXR1"/>
<reference evidence="3 4" key="1">
    <citation type="journal article" date="2008" name="Nature">
        <title>The genome of the choanoflagellate Monosiga brevicollis and the origin of metazoans.</title>
        <authorList>
            <consortium name="JGI Sequencing"/>
            <person name="King N."/>
            <person name="Westbrook M.J."/>
            <person name="Young S.L."/>
            <person name="Kuo A."/>
            <person name="Abedin M."/>
            <person name="Chapman J."/>
            <person name="Fairclough S."/>
            <person name="Hellsten U."/>
            <person name="Isogai Y."/>
            <person name="Letunic I."/>
            <person name="Marr M."/>
            <person name="Pincus D."/>
            <person name="Putnam N."/>
            <person name="Rokas A."/>
            <person name="Wright K.J."/>
            <person name="Zuzow R."/>
            <person name="Dirks W."/>
            <person name="Good M."/>
            <person name="Goodstein D."/>
            <person name="Lemons D."/>
            <person name="Li W."/>
            <person name="Lyons J.B."/>
            <person name="Morris A."/>
            <person name="Nichols S."/>
            <person name="Richter D.J."/>
            <person name="Salamov A."/>
            <person name="Bork P."/>
            <person name="Lim W.A."/>
            <person name="Manning G."/>
            <person name="Miller W.T."/>
            <person name="McGinnis W."/>
            <person name="Shapiro H."/>
            <person name="Tjian R."/>
            <person name="Grigoriev I.V."/>
            <person name="Rokhsar D."/>
        </authorList>
    </citation>
    <scope>NUCLEOTIDE SEQUENCE [LARGE SCALE GENOMIC DNA]</scope>
    <source>
        <strain evidence="4">MX1 / ATCC 50154</strain>
    </source>
</reference>
<feature type="non-terminal residue" evidence="3">
    <location>
        <position position="1"/>
    </location>
</feature>
<organism evidence="3 4">
    <name type="scientific">Monosiga brevicollis</name>
    <name type="common">Choanoflagellate</name>
    <dbReference type="NCBI Taxonomy" id="81824"/>
    <lineage>
        <taxon>Eukaryota</taxon>
        <taxon>Choanoflagellata</taxon>
        <taxon>Craspedida</taxon>
        <taxon>Salpingoecidae</taxon>
        <taxon>Monosiga</taxon>
    </lineage>
</organism>
<dbReference type="OMA" id="HVIHENT"/>
<dbReference type="PANTHER" id="PTHR19134">
    <property type="entry name" value="RECEPTOR-TYPE TYROSINE-PROTEIN PHOSPHATASE"/>
    <property type="match status" value="1"/>
</dbReference>
<dbReference type="InterPro" id="IPR050348">
    <property type="entry name" value="Protein-Tyr_Phosphatase"/>
</dbReference>
<gene>
    <name evidence="3" type="ORF">MONBRDRAFT_3088</name>
</gene>
<dbReference type="PANTHER" id="PTHR19134:SF449">
    <property type="entry name" value="TYROSINE-PROTEIN PHOSPHATASE 1"/>
    <property type="match status" value="1"/>
</dbReference>
<dbReference type="InterPro" id="IPR000387">
    <property type="entry name" value="Tyr_Pase_dom"/>
</dbReference>
<dbReference type="EMBL" id="CH991549">
    <property type="protein sequence ID" value="EDQ89888.1"/>
    <property type="molecule type" value="Genomic_DNA"/>
</dbReference>
<dbReference type="InterPro" id="IPR029021">
    <property type="entry name" value="Prot-tyrosine_phosphatase-like"/>
</dbReference>
<dbReference type="InterPro" id="IPR016130">
    <property type="entry name" value="Tyr_Pase_AS"/>
</dbReference>
<dbReference type="Proteomes" id="UP000001357">
    <property type="component" value="Unassembled WGS sequence"/>
</dbReference>
<dbReference type="InterPro" id="IPR003595">
    <property type="entry name" value="Tyr_Pase_cat"/>
</dbReference>
<dbReference type="PROSITE" id="PS50056">
    <property type="entry name" value="TYR_PHOSPHATASE_2"/>
    <property type="match status" value="1"/>
</dbReference>
<dbReference type="Pfam" id="PF00102">
    <property type="entry name" value="Y_phosphatase"/>
    <property type="match status" value="1"/>
</dbReference>
<accession>A9UXR1</accession>
<dbReference type="InParanoid" id="A9UXR1"/>
<keyword evidence="4" id="KW-1185">Reference proteome</keyword>
<dbReference type="InterPro" id="IPR000242">
    <property type="entry name" value="PTP_cat"/>
</dbReference>
<dbReference type="SUPFAM" id="SSF52799">
    <property type="entry name" value="(Phosphotyrosine protein) phosphatases II"/>
    <property type="match status" value="1"/>
</dbReference>
<evidence type="ECO:0000259" key="2">
    <source>
        <dbReference type="PROSITE" id="PS50056"/>
    </source>
</evidence>
<evidence type="ECO:0000313" key="3">
    <source>
        <dbReference type="EMBL" id="EDQ89888.1"/>
    </source>
</evidence>
<evidence type="ECO:0000313" key="4">
    <source>
        <dbReference type="Proteomes" id="UP000001357"/>
    </source>
</evidence>
<evidence type="ECO:0008006" key="5">
    <source>
        <dbReference type="Google" id="ProtNLM"/>
    </source>
</evidence>
<evidence type="ECO:0000259" key="1">
    <source>
        <dbReference type="PROSITE" id="PS50055"/>
    </source>
</evidence>
<dbReference type="SMART" id="SM00404">
    <property type="entry name" value="PTPc_motif"/>
    <property type="match status" value="1"/>
</dbReference>
<feature type="domain" description="Tyrosine-protein phosphatase" evidence="1">
    <location>
        <begin position="1"/>
        <end position="170"/>
    </location>
</feature>
<feature type="non-terminal residue" evidence="3">
    <location>
        <position position="171"/>
    </location>
</feature>
<dbReference type="SMART" id="SM00194">
    <property type="entry name" value="PTPc"/>
    <property type="match status" value="1"/>
</dbReference>
<dbReference type="STRING" id="81824.A9UXR1"/>
<feature type="domain" description="Tyrosine specific protein phosphatases" evidence="2">
    <location>
        <begin position="90"/>
        <end position="161"/>
    </location>
</feature>
<dbReference type="PRINTS" id="PR00700">
    <property type="entry name" value="PRTYPHPHTASE"/>
</dbReference>
<sequence length="171" mass="19312">ESKTHVIVMSTDLVENNAVKCERYWPQDVGTSVVYGDYVIRLQTETNTCPQFVTSKLLISCGDDDIREITHLWWRAWPDQGVPETADGIFPFINTARDVADEEGGPIVVHCSAGVGRTGCFINIDIGMQQWDELGVVDILSNVCKTRRQRGLSVQTPVQYVYIHFVLLEYM</sequence>
<protein>
    <recommendedName>
        <fullName evidence="5">Protein tyrosine phosphatase</fullName>
    </recommendedName>
</protein>
<proteinExistence type="predicted"/>
<dbReference type="GeneID" id="5890411"/>